<feature type="region of interest" description="Disordered" evidence="1">
    <location>
        <begin position="38"/>
        <end position="99"/>
    </location>
</feature>
<comment type="caution">
    <text evidence="2">The sequence shown here is derived from an EMBL/GenBank/DDBJ whole genome shotgun (WGS) entry which is preliminary data.</text>
</comment>
<sequence>MEAEQNVFGPQEGPGNARESLPRDAALAPSCVGAATLGCPSYSGGGGEGALQRLAPRRRKALTREQQTGGNTPTGAGPSKRGREVSDDAIDPSGDSKRTKILTSYKQELTGTKMAIVTDDFPRALIGQEMVREIQGILVGMLRATNV</sequence>
<organism evidence="2 3">
    <name type="scientific">Pararge aegeria aegeria</name>
    <dbReference type="NCBI Taxonomy" id="348720"/>
    <lineage>
        <taxon>Eukaryota</taxon>
        <taxon>Metazoa</taxon>
        <taxon>Ecdysozoa</taxon>
        <taxon>Arthropoda</taxon>
        <taxon>Hexapoda</taxon>
        <taxon>Insecta</taxon>
        <taxon>Pterygota</taxon>
        <taxon>Neoptera</taxon>
        <taxon>Endopterygota</taxon>
        <taxon>Lepidoptera</taxon>
        <taxon>Glossata</taxon>
        <taxon>Ditrysia</taxon>
        <taxon>Papilionoidea</taxon>
        <taxon>Nymphalidae</taxon>
        <taxon>Satyrinae</taxon>
        <taxon>Satyrini</taxon>
        <taxon>Parargina</taxon>
        <taxon>Pararge</taxon>
    </lineage>
</organism>
<name>A0A8S4QCV7_9NEOP</name>
<evidence type="ECO:0000313" key="2">
    <source>
        <dbReference type="EMBL" id="CAH2208185.1"/>
    </source>
</evidence>
<dbReference type="EMBL" id="CAKXAJ010002585">
    <property type="protein sequence ID" value="CAH2208185.1"/>
    <property type="molecule type" value="Genomic_DNA"/>
</dbReference>
<reference evidence="2" key="1">
    <citation type="submission" date="2022-03" db="EMBL/GenBank/DDBJ databases">
        <authorList>
            <person name="Lindestad O."/>
        </authorList>
    </citation>
    <scope>NUCLEOTIDE SEQUENCE</scope>
</reference>
<evidence type="ECO:0000313" key="3">
    <source>
        <dbReference type="Proteomes" id="UP000838756"/>
    </source>
</evidence>
<feature type="compositionally biased region" description="Polar residues" evidence="1">
    <location>
        <begin position="64"/>
        <end position="74"/>
    </location>
</feature>
<keyword evidence="3" id="KW-1185">Reference proteome</keyword>
<gene>
    <name evidence="2" type="primary">jg24918</name>
    <name evidence="2" type="ORF">PAEG_LOCUS801</name>
</gene>
<dbReference type="Proteomes" id="UP000838756">
    <property type="component" value="Unassembled WGS sequence"/>
</dbReference>
<evidence type="ECO:0000256" key="1">
    <source>
        <dbReference type="SAM" id="MobiDB-lite"/>
    </source>
</evidence>
<proteinExistence type="predicted"/>
<protein>
    <submittedName>
        <fullName evidence="2">Jg24918 protein</fullName>
    </submittedName>
</protein>
<feature type="region of interest" description="Disordered" evidence="1">
    <location>
        <begin position="1"/>
        <end position="22"/>
    </location>
</feature>
<dbReference type="AlphaFoldDB" id="A0A8S4QCV7"/>
<accession>A0A8S4QCV7</accession>